<reference evidence="2" key="1">
    <citation type="submission" date="2022-11" db="EMBL/GenBank/DDBJ databases">
        <title>Minimal conservation of predation-associated metabolite biosynthetic gene clusters underscores biosynthetic potential of Myxococcota including descriptions for ten novel species: Archangium lansinium sp. nov., Myxococcus landrumus sp. nov., Nannocystis bai.</title>
        <authorList>
            <person name="Ahearne A."/>
            <person name="Stevens C."/>
            <person name="Phillips K."/>
        </authorList>
    </citation>
    <scope>NUCLEOTIDE SEQUENCE</scope>
    <source>
        <strain evidence="2">Na p29</strain>
    </source>
</reference>
<comment type="caution">
    <text evidence="2">The sequence shown here is derived from an EMBL/GenBank/DDBJ whole genome shotgun (WGS) entry which is preliminary data.</text>
</comment>
<organism evidence="2 3">
    <name type="scientific">Nannocystis pusilla</name>
    <dbReference type="NCBI Taxonomy" id="889268"/>
    <lineage>
        <taxon>Bacteria</taxon>
        <taxon>Pseudomonadati</taxon>
        <taxon>Myxococcota</taxon>
        <taxon>Polyangia</taxon>
        <taxon>Nannocystales</taxon>
        <taxon>Nannocystaceae</taxon>
        <taxon>Nannocystis</taxon>
    </lineage>
</organism>
<dbReference type="AlphaFoldDB" id="A0A9X3EK21"/>
<protein>
    <submittedName>
        <fullName evidence="2">Uncharacterized protein</fullName>
    </submittedName>
</protein>
<proteinExistence type="predicted"/>
<dbReference type="Proteomes" id="UP001150924">
    <property type="component" value="Unassembled WGS sequence"/>
</dbReference>
<sequence>MRELGGGGDGGLAAAMREQPLDRLGQDVLGLAGDEKVGEGQQTAGVGEGEGTADDEDRIVLAALGGQHRNT</sequence>
<evidence type="ECO:0000313" key="3">
    <source>
        <dbReference type="Proteomes" id="UP001150924"/>
    </source>
</evidence>
<gene>
    <name evidence="2" type="ORF">OV079_07985</name>
</gene>
<feature type="region of interest" description="Disordered" evidence="1">
    <location>
        <begin position="36"/>
        <end position="56"/>
    </location>
</feature>
<name>A0A9X3EK21_9BACT</name>
<dbReference type="EMBL" id="JAPNKE010000002">
    <property type="protein sequence ID" value="MCY1005513.1"/>
    <property type="molecule type" value="Genomic_DNA"/>
</dbReference>
<evidence type="ECO:0000256" key="1">
    <source>
        <dbReference type="SAM" id="MobiDB-lite"/>
    </source>
</evidence>
<keyword evidence="3" id="KW-1185">Reference proteome</keyword>
<evidence type="ECO:0000313" key="2">
    <source>
        <dbReference type="EMBL" id="MCY1005513.1"/>
    </source>
</evidence>
<accession>A0A9X3EK21</accession>